<proteinExistence type="predicted"/>
<dbReference type="EMBL" id="JABSTU010000011">
    <property type="protein sequence ID" value="KAH8009163.1"/>
    <property type="molecule type" value="Genomic_DNA"/>
</dbReference>
<evidence type="ECO:0000313" key="3">
    <source>
        <dbReference type="EMBL" id="KAH8009163.1"/>
    </source>
</evidence>
<protein>
    <submittedName>
        <fullName evidence="3">Uncharacterized protein</fullName>
    </submittedName>
</protein>
<dbReference type="Proteomes" id="UP000821866">
    <property type="component" value="Chromosome 9"/>
</dbReference>
<organism evidence="3 4">
    <name type="scientific">Rhipicephalus microplus</name>
    <name type="common">Cattle tick</name>
    <name type="synonym">Boophilus microplus</name>
    <dbReference type="NCBI Taxonomy" id="6941"/>
    <lineage>
        <taxon>Eukaryota</taxon>
        <taxon>Metazoa</taxon>
        <taxon>Ecdysozoa</taxon>
        <taxon>Arthropoda</taxon>
        <taxon>Chelicerata</taxon>
        <taxon>Arachnida</taxon>
        <taxon>Acari</taxon>
        <taxon>Parasitiformes</taxon>
        <taxon>Ixodida</taxon>
        <taxon>Ixodoidea</taxon>
        <taxon>Ixodidae</taxon>
        <taxon>Rhipicephalinae</taxon>
        <taxon>Rhipicephalus</taxon>
        <taxon>Boophilus</taxon>
    </lineage>
</organism>
<evidence type="ECO:0000313" key="4">
    <source>
        <dbReference type="Proteomes" id="UP000821866"/>
    </source>
</evidence>
<reference evidence="3" key="2">
    <citation type="submission" date="2021-09" db="EMBL/GenBank/DDBJ databases">
        <authorList>
            <person name="Jia N."/>
            <person name="Wang J."/>
            <person name="Shi W."/>
            <person name="Du L."/>
            <person name="Sun Y."/>
            <person name="Zhan W."/>
            <person name="Jiang J."/>
            <person name="Wang Q."/>
            <person name="Zhang B."/>
            <person name="Ji P."/>
            <person name="Sakyi L.B."/>
            <person name="Cui X."/>
            <person name="Yuan T."/>
            <person name="Jiang B."/>
            <person name="Yang W."/>
            <person name="Lam T.T.-Y."/>
            <person name="Chang Q."/>
            <person name="Ding S."/>
            <person name="Wang X."/>
            <person name="Zhu J."/>
            <person name="Ruan X."/>
            <person name="Zhao L."/>
            <person name="Wei J."/>
            <person name="Que T."/>
            <person name="Du C."/>
            <person name="Cheng J."/>
            <person name="Dai P."/>
            <person name="Han X."/>
            <person name="Huang E."/>
            <person name="Gao Y."/>
            <person name="Liu J."/>
            <person name="Shao H."/>
            <person name="Ye R."/>
            <person name="Li L."/>
            <person name="Wei W."/>
            <person name="Wang X."/>
            <person name="Wang C."/>
            <person name="Huo Q."/>
            <person name="Li W."/>
            <person name="Guo W."/>
            <person name="Chen H."/>
            <person name="Chen S."/>
            <person name="Zhou L."/>
            <person name="Zhou L."/>
            <person name="Ni X."/>
            <person name="Tian J."/>
            <person name="Zhou Y."/>
            <person name="Sheng Y."/>
            <person name="Liu T."/>
            <person name="Pan Y."/>
            <person name="Xia L."/>
            <person name="Li J."/>
            <person name="Zhao F."/>
            <person name="Cao W."/>
        </authorList>
    </citation>
    <scope>NUCLEOTIDE SEQUENCE</scope>
    <source>
        <strain evidence="3">Rmic-2018</strain>
        <tissue evidence="3">Larvae</tissue>
    </source>
</reference>
<accession>A0A9J6D4Z4</accession>
<sequence>MIIDFRNRSMKSEPPGSGRQPSGPMPGACDISKGLRNGTERGNPLLRPMNFAAAAAYHDHISCAKSAAELLDPMPCDTDHLYAHCGDDAPDDSEQHDKLRAIVVLHADLLQHQEEVIADRERQIEELRIQRDEVRDFAWVGRRYHVSPISVRTQLVRRV</sequence>
<name>A0A9J6D4Z4_RHIMP</name>
<keyword evidence="4" id="KW-1185">Reference proteome</keyword>
<dbReference type="EMBL" id="JABSTU010004813">
    <property type="protein sequence ID" value="KAH7955252.1"/>
    <property type="molecule type" value="Genomic_DNA"/>
</dbReference>
<dbReference type="VEuPathDB" id="VectorBase:LOC119175592"/>
<dbReference type="Gene3D" id="1.20.5.170">
    <property type="match status" value="1"/>
</dbReference>
<feature type="region of interest" description="Disordered" evidence="1">
    <location>
        <begin position="1"/>
        <end position="43"/>
    </location>
</feature>
<evidence type="ECO:0000313" key="2">
    <source>
        <dbReference type="EMBL" id="KAH7955252.1"/>
    </source>
</evidence>
<comment type="caution">
    <text evidence="3">The sequence shown here is derived from an EMBL/GenBank/DDBJ whole genome shotgun (WGS) entry which is preliminary data.</text>
</comment>
<dbReference type="AlphaFoldDB" id="A0A9J6D4Z4"/>
<evidence type="ECO:0000256" key="1">
    <source>
        <dbReference type="SAM" id="MobiDB-lite"/>
    </source>
</evidence>
<reference evidence="3" key="1">
    <citation type="journal article" date="2020" name="Cell">
        <title>Large-Scale Comparative Analyses of Tick Genomes Elucidate Their Genetic Diversity and Vector Capacities.</title>
        <authorList>
            <consortium name="Tick Genome and Microbiome Consortium (TIGMIC)"/>
            <person name="Jia N."/>
            <person name="Wang J."/>
            <person name="Shi W."/>
            <person name="Du L."/>
            <person name="Sun Y."/>
            <person name="Zhan W."/>
            <person name="Jiang J.F."/>
            <person name="Wang Q."/>
            <person name="Zhang B."/>
            <person name="Ji P."/>
            <person name="Bell-Sakyi L."/>
            <person name="Cui X.M."/>
            <person name="Yuan T.T."/>
            <person name="Jiang B.G."/>
            <person name="Yang W.F."/>
            <person name="Lam T.T."/>
            <person name="Chang Q.C."/>
            <person name="Ding S.J."/>
            <person name="Wang X.J."/>
            <person name="Zhu J.G."/>
            <person name="Ruan X.D."/>
            <person name="Zhao L."/>
            <person name="Wei J.T."/>
            <person name="Ye R.Z."/>
            <person name="Que T.C."/>
            <person name="Du C.H."/>
            <person name="Zhou Y.H."/>
            <person name="Cheng J.X."/>
            <person name="Dai P.F."/>
            <person name="Guo W.B."/>
            <person name="Han X.H."/>
            <person name="Huang E.J."/>
            <person name="Li L.F."/>
            <person name="Wei W."/>
            <person name="Gao Y.C."/>
            <person name="Liu J.Z."/>
            <person name="Shao H.Z."/>
            <person name="Wang X."/>
            <person name="Wang C.C."/>
            <person name="Yang T.C."/>
            <person name="Huo Q.B."/>
            <person name="Li W."/>
            <person name="Chen H.Y."/>
            <person name="Chen S.E."/>
            <person name="Zhou L.G."/>
            <person name="Ni X.B."/>
            <person name="Tian J.H."/>
            <person name="Sheng Y."/>
            <person name="Liu T."/>
            <person name="Pan Y.S."/>
            <person name="Xia L.Y."/>
            <person name="Li J."/>
            <person name="Zhao F."/>
            <person name="Cao W.C."/>
        </authorList>
    </citation>
    <scope>NUCLEOTIDE SEQUENCE</scope>
    <source>
        <strain evidence="3">Rmic-2018</strain>
    </source>
</reference>
<feature type="compositionally biased region" description="Basic and acidic residues" evidence="1">
    <location>
        <begin position="1"/>
        <end position="11"/>
    </location>
</feature>
<gene>
    <name evidence="3" type="ORF">HPB51_010953</name>
    <name evidence="2" type="ORF">HPB51_028147</name>
</gene>